<proteinExistence type="predicted"/>
<dbReference type="Proteomes" id="UP000244073">
    <property type="component" value="Unassembled WGS sequence"/>
</dbReference>
<reference evidence="2 3" key="1">
    <citation type="journal article" date="2018" name="Proc. Natl. Acad. Sci. U.S.A.">
        <title>Linking secondary metabolites to gene clusters through genome sequencing of six diverse Aspergillus species.</title>
        <authorList>
            <person name="Kaerboelling I."/>
            <person name="Vesth T.C."/>
            <person name="Frisvad J.C."/>
            <person name="Nybo J.L."/>
            <person name="Theobald S."/>
            <person name="Kuo A."/>
            <person name="Bowyer P."/>
            <person name="Matsuda Y."/>
            <person name="Mondo S."/>
            <person name="Lyhne E.K."/>
            <person name="Kogle M.E."/>
            <person name="Clum A."/>
            <person name="Lipzen A."/>
            <person name="Salamov A."/>
            <person name="Ngan C.Y."/>
            <person name="Daum C."/>
            <person name="Chiniquy J."/>
            <person name="Barry K."/>
            <person name="LaButti K."/>
            <person name="Haridas S."/>
            <person name="Simmons B.A."/>
            <person name="Magnuson J.K."/>
            <person name="Mortensen U.H."/>
            <person name="Larsen T.O."/>
            <person name="Grigoriev I.V."/>
            <person name="Baker S.E."/>
            <person name="Andersen M.R."/>
        </authorList>
    </citation>
    <scope>NUCLEOTIDE SEQUENCE [LARGE SCALE GENOMIC DNA]</scope>
    <source>
        <strain evidence="2 3">IBT 24754</strain>
    </source>
</reference>
<accession>A0A2T5LWS2</accession>
<keyword evidence="1" id="KW-0472">Membrane</keyword>
<gene>
    <name evidence="2" type="ORF">P175DRAFT_0228450</name>
</gene>
<feature type="transmembrane region" description="Helical" evidence="1">
    <location>
        <begin position="51"/>
        <end position="71"/>
    </location>
</feature>
<feature type="transmembrane region" description="Helical" evidence="1">
    <location>
        <begin position="12"/>
        <end position="31"/>
    </location>
</feature>
<keyword evidence="1" id="KW-1133">Transmembrane helix</keyword>
<keyword evidence="1" id="KW-0812">Transmembrane</keyword>
<dbReference type="AlphaFoldDB" id="A0A2T5LWS2"/>
<dbReference type="EMBL" id="MSFN02000004">
    <property type="protein sequence ID" value="PTU20720.1"/>
    <property type="molecule type" value="Genomic_DNA"/>
</dbReference>
<dbReference type="VEuPathDB" id="FungiDB:P175DRAFT_0228450"/>
<organism evidence="2 3">
    <name type="scientific">Aspergillus ochraceoroseus IBT 24754</name>
    <dbReference type="NCBI Taxonomy" id="1392256"/>
    <lineage>
        <taxon>Eukaryota</taxon>
        <taxon>Fungi</taxon>
        <taxon>Dikarya</taxon>
        <taxon>Ascomycota</taxon>
        <taxon>Pezizomycotina</taxon>
        <taxon>Eurotiomycetes</taxon>
        <taxon>Eurotiomycetidae</taxon>
        <taxon>Eurotiales</taxon>
        <taxon>Aspergillaceae</taxon>
        <taxon>Aspergillus</taxon>
        <taxon>Aspergillus subgen. Nidulantes</taxon>
    </lineage>
</organism>
<protein>
    <submittedName>
        <fullName evidence="2">Uncharacterized protein</fullName>
    </submittedName>
</protein>
<name>A0A2T5LWS2_9EURO</name>
<evidence type="ECO:0000313" key="2">
    <source>
        <dbReference type="EMBL" id="PTU20720.1"/>
    </source>
</evidence>
<dbReference type="RefSeq" id="XP_040752112.1">
    <property type="nucleotide sequence ID" value="XM_040892640.1"/>
</dbReference>
<dbReference type="GeneID" id="63809522"/>
<comment type="caution">
    <text evidence="2">The sequence shown here is derived from an EMBL/GenBank/DDBJ whole genome shotgun (WGS) entry which is preliminary data.</text>
</comment>
<evidence type="ECO:0000256" key="1">
    <source>
        <dbReference type="SAM" id="Phobius"/>
    </source>
</evidence>
<evidence type="ECO:0000313" key="3">
    <source>
        <dbReference type="Proteomes" id="UP000244073"/>
    </source>
</evidence>
<sequence length="146" mass="17087">MCRRTPDQQRRVYLYLPWMCYGILPPQGSPVHSQPLIMVASRLLVQISTRFSVLPAGLYITPLTFGLLTVLNVHHYHGSVHECFCKFKVQQYLEEWFYIIYSFFFRCGYCKPLCCNGDAGCNLGRQYSSDVATLWVLFFFFMSQIR</sequence>